<evidence type="ECO:0000256" key="1">
    <source>
        <dbReference type="ARBA" id="ARBA00004651"/>
    </source>
</evidence>
<dbReference type="RefSeq" id="WP_306976269.1">
    <property type="nucleotide sequence ID" value="NZ_JAUSTQ010000005.1"/>
</dbReference>
<dbReference type="InterPro" id="IPR003838">
    <property type="entry name" value="ABC3_permease_C"/>
</dbReference>
<keyword evidence="15" id="KW-1185">Reference proteome</keyword>
<keyword evidence="6 11" id="KW-0812">Transmembrane</keyword>
<evidence type="ECO:0000256" key="11">
    <source>
        <dbReference type="SAM" id="Phobius"/>
    </source>
</evidence>
<evidence type="ECO:0000313" key="14">
    <source>
        <dbReference type="EMBL" id="MDQ0159636.1"/>
    </source>
</evidence>
<evidence type="ECO:0000256" key="8">
    <source>
        <dbReference type="ARBA" id="ARBA00023136"/>
    </source>
</evidence>
<evidence type="ECO:0000256" key="6">
    <source>
        <dbReference type="ARBA" id="ARBA00022692"/>
    </source>
</evidence>
<comment type="subcellular location">
    <subcellularLocation>
        <location evidence="1">Cell membrane</location>
        <topology evidence="1">Multi-pass membrane protein</topology>
    </subcellularLocation>
</comment>
<feature type="domain" description="FtsX extracellular" evidence="13">
    <location>
        <begin position="60"/>
        <end position="152"/>
    </location>
</feature>
<evidence type="ECO:0000259" key="13">
    <source>
        <dbReference type="Pfam" id="PF18075"/>
    </source>
</evidence>
<evidence type="ECO:0000259" key="12">
    <source>
        <dbReference type="Pfam" id="PF02687"/>
    </source>
</evidence>
<organism evidence="14 15">
    <name type="scientific">Alkalibacillus salilacus</name>
    <dbReference type="NCBI Taxonomy" id="284582"/>
    <lineage>
        <taxon>Bacteria</taxon>
        <taxon>Bacillati</taxon>
        <taxon>Bacillota</taxon>
        <taxon>Bacilli</taxon>
        <taxon>Bacillales</taxon>
        <taxon>Bacillaceae</taxon>
        <taxon>Alkalibacillus</taxon>
    </lineage>
</organism>
<gene>
    <name evidence="14" type="ORF">J2S77_001620</name>
</gene>
<name>A0ABT9VF94_9BACI</name>
<dbReference type="NCBIfam" id="NF038347">
    <property type="entry name" value="FtsX_Gpos"/>
    <property type="match status" value="1"/>
</dbReference>
<evidence type="ECO:0000256" key="2">
    <source>
        <dbReference type="ARBA" id="ARBA00007379"/>
    </source>
</evidence>
<dbReference type="Pfam" id="PF18075">
    <property type="entry name" value="FtsX_ECD"/>
    <property type="match status" value="1"/>
</dbReference>
<feature type="transmembrane region" description="Helical" evidence="11">
    <location>
        <begin position="168"/>
        <end position="189"/>
    </location>
</feature>
<dbReference type="InterPro" id="IPR040690">
    <property type="entry name" value="FtsX_ECD"/>
</dbReference>
<proteinExistence type="inferred from homology"/>
<dbReference type="InterPro" id="IPR058204">
    <property type="entry name" value="FtsX_firmicutes-type"/>
</dbReference>
<feature type="domain" description="ABC3 transporter permease C-terminal" evidence="12">
    <location>
        <begin position="175"/>
        <end position="296"/>
    </location>
</feature>
<sequence length="297" mass="33250">MKISTLKRHVREGAKNLIRNSWMTVAAVGAVTTTLVLVAAFLILILNLNQIAENIESDAEIRAFLELNTSDEEVESVGNEIEGISQVTNYQFSSKEEELENLIDDLGEEGESWELFEQDNPLNHVYVIQTEEAEDLSPVADQIGQIDKVESVEYGSETVDRLLQFNQYARYIGIGFIAALLLTAIFLISNTIKMTINARSEEIGIMRLVGAKNSFIRGPFFVEGLLTGVIGSIIPVTAVLVGYHFLYVNLNDRLNFQFIELLPWNPFAWQLSLMLLGIGAFIGIWGSVMSVRKFLRI</sequence>
<keyword evidence="8 10" id="KW-0472">Membrane</keyword>
<comment type="similarity">
    <text evidence="2 10">Belongs to the ABC-4 integral membrane protein family. FtsX subfamily.</text>
</comment>
<dbReference type="PANTHER" id="PTHR47755:SF1">
    <property type="entry name" value="CELL DIVISION PROTEIN FTSX"/>
    <property type="match status" value="1"/>
</dbReference>
<accession>A0ABT9VF94</accession>
<feature type="transmembrane region" description="Helical" evidence="11">
    <location>
        <begin position="267"/>
        <end position="288"/>
    </location>
</feature>
<dbReference type="GO" id="GO:0051301">
    <property type="term" value="P:cell division"/>
    <property type="evidence" value="ECO:0007669"/>
    <property type="project" value="UniProtKB-KW"/>
</dbReference>
<evidence type="ECO:0000256" key="7">
    <source>
        <dbReference type="ARBA" id="ARBA00022989"/>
    </source>
</evidence>
<keyword evidence="5 10" id="KW-0132">Cell division</keyword>
<evidence type="ECO:0000256" key="10">
    <source>
        <dbReference type="PIRNR" id="PIRNR003097"/>
    </source>
</evidence>
<dbReference type="InterPro" id="IPR004513">
    <property type="entry name" value="FtsX"/>
</dbReference>
<comment type="function">
    <text evidence="10">Part of the ABC transporter FtsEX involved in asymmetric cellular division facilitating the initiation of sporulation.</text>
</comment>
<dbReference type="Gene3D" id="3.30.70.3040">
    <property type="match status" value="1"/>
</dbReference>
<dbReference type="EMBL" id="JAUSTQ010000005">
    <property type="protein sequence ID" value="MDQ0159636.1"/>
    <property type="molecule type" value="Genomic_DNA"/>
</dbReference>
<protein>
    <recommendedName>
        <fullName evidence="3 10">Cell division protein FtsX</fullName>
    </recommendedName>
</protein>
<feature type="transmembrane region" description="Helical" evidence="11">
    <location>
        <begin position="21"/>
        <end position="46"/>
    </location>
</feature>
<keyword evidence="4 10" id="KW-1003">Cell membrane</keyword>
<keyword evidence="7 11" id="KW-1133">Transmembrane helix</keyword>
<evidence type="ECO:0000256" key="5">
    <source>
        <dbReference type="ARBA" id="ARBA00022618"/>
    </source>
</evidence>
<evidence type="ECO:0000256" key="3">
    <source>
        <dbReference type="ARBA" id="ARBA00021907"/>
    </source>
</evidence>
<evidence type="ECO:0000256" key="9">
    <source>
        <dbReference type="ARBA" id="ARBA00023306"/>
    </source>
</evidence>
<reference evidence="14 15" key="1">
    <citation type="submission" date="2023-07" db="EMBL/GenBank/DDBJ databases">
        <title>Genomic Encyclopedia of Type Strains, Phase IV (KMG-IV): sequencing the most valuable type-strain genomes for metagenomic binning, comparative biology and taxonomic classification.</title>
        <authorList>
            <person name="Goeker M."/>
        </authorList>
    </citation>
    <scope>NUCLEOTIDE SEQUENCE [LARGE SCALE GENOMIC DNA]</scope>
    <source>
        <strain evidence="14 15">DSM 16460</strain>
    </source>
</reference>
<dbReference type="PIRSF" id="PIRSF003097">
    <property type="entry name" value="FtsX"/>
    <property type="match status" value="1"/>
</dbReference>
<dbReference type="Pfam" id="PF02687">
    <property type="entry name" value="FtsX"/>
    <property type="match status" value="1"/>
</dbReference>
<evidence type="ECO:0000256" key="4">
    <source>
        <dbReference type="ARBA" id="ARBA00022475"/>
    </source>
</evidence>
<dbReference type="Proteomes" id="UP001224359">
    <property type="component" value="Unassembled WGS sequence"/>
</dbReference>
<evidence type="ECO:0000313" key="15">
    <source>
        <dbReference type="Proteomes" id="UP001224359"/>
    </source>
</evidence>
<feature type="transmembrane region" description="Helical" evidence="11">
    <location>
        <begin position="220"/>
        <end position="247"/>
    </location>
</feature>
<dbReference type="PANTHER" id="PTHR47755">
    <property type="entry name" value="CELL DIVISION PROTEIN FTSX"/>
    <property type="match status" value="1"/>
</dbReference>
<comment type="caution">
    <text evidence="14">The sequence shown here is derived from an EMBL/GenBank/DDBJ whole genome shotgun (WGS) entry which is preliminary data.</text>
</comment>
<keyword evidence="9 10" id="KW-0131">Cell cycle</keyword>